<evidence type="ECO:0000256" key="7">
    <source>
        <dbReference type="ARBA" id="ARBA00049183"/>
    </source>
</evidence>
<dbReference type="InterPro" id="IPR007172">
    <property type="entry name" value="DUF374"/>
</dbReference>
<dbReference type="InterPro" id="IPR038107">
    <property type="entry name" value="Glycos_transf_N_sf"/>
</dbReference>
<evidence type="ECO:0000313" key="12">
    <source>
        <dbReference type="EMBL" id="MBB2187420.1"/>
    </source>
</evidence>
<protein>
    <recommendedName>
        <fullName evidence="4">3-deoxy-D-manno-octulosonic acid transferase</fullName>
        <ecNumber evidence="3">2.4.99.12</ecNumber>
    </recommendedName>
    <alternativeName>
        <fullName evidence="6">Lipid IV(A) 3-deoxy-D-manno-octulosonic acid transferase</fullName>
    </alternativeName>
</protein>
<dbReference type="Pfam" id="PF04413">
    <property type="entry name" value="Glycos_transf_N"/>
    <property type="match status" value="1"/>
</dbReference>
<sequence length="653" mass="70453">MLKRLTGAGAARASAIVLLRAYLRLTIGTTRWTFDIHPDAYPLLTGQGEQSVLVAFWHETLALTPALLWWSIARNPTLRPHVLISRNRDGRLIADIIAPWGAGTIAGSTDRKGKDKGGAAALRQLLALIRSGDPVVITPDGPRGPRRQVEQGAIGLARLSGAPIVPVGGWCASWRLGGWDRMMLPLPFGRGRIVCGAPIAVTREDQDTARANLTGALDAAMHAAAPAPARAAQQLWAGLATLLAPALTLLLHRRLARGKEIRGRQRERMGLTTQPRPPGKLVWLHAASVGETLSILPVIAELLAQNASLHVLVTTATVTAATLLEQRLADIKGGTRVIHQFIPLDVPRWIDRFLRRWRPDAAALTESELWPNLIEACHRQRIPLALLNARLSDRARAGWGRVPGLAARMLGRFAWIAARSDRDAARFRTLGAERIDTPGDLKNAAPPLPADPTTLAHVRALLAHRPVWLAAATHAGEEEEIAKAARQIRTRYPTLLTVIVPRHPERGPAIAEGLDNAPRRAAGQEPGPEDSFWICDTLGELGLFYQAVPIVFIGNSLPGPGRRGGHNPLEPARFGATLATGPLTENFLDAFTRLGNAVHIVPDADALAKWVETMLADPARRTEAGQQAASATHAASTLPNRLATRLLALMDAC</sequence>
<dbReference type="Pfam" id="PF04028">
    <property type="entry name" value="DUF374"/>
    <property type="match status" value="1"/>
</dbReference>
<evidence type="ECO:0000256" key="4">
    <source>
        <dbReference type="ARBA" id="ARBA00019077"/>
    </source>
</evidence>
<dbReference type="GO" id="GO:0009245">
    <property type="term" value="P:lipid A biosynthetic process"/>
    <property type="evidence" value="ECO:0007669"/>
    <property type="project" value="TreeGrafter"/>
</dbReference>
<proteinExistence type="predicted"/>
<comment type="catalytic activity">
    <reaction evidence="7">
        <text>lipid IVA (E. coli) + CMP-3-deoxy-beta-D-manno-octulosonate = alpha-Kdo-(2-&gt;6)-lipid IVA (E. coli) + CMP + H(+)</text>
        <dbReference type="Rhea" id="RHEA:28066"/>
        <dbReference type="ChEBI" id="CHEBI:15378"/>
        <dbReference type="ChEBI" id="CHEBI:58603"/>
        <dbReference type="ChEBI" id="CHEBI:60364"/>
        <dbReference type="ChEBI" id="CHEBI:60377"/>
        <dbReference type="ChEBI" id="CHEBI:85987"/>
        <dbReference type="EC" id="2.4.99.12"/>
    </reaction>
</comment>
<dbReference type="GO" id="GO:0043842">
    <property type="term" value="F:Kdo transferase activity"/>
    <property type="evidence" value="ECO:0007669"/>
    <property type="project" value="UniProtKB-EC"/>
</dbReference>
<dbReference type="AlphaFoldDB" id="A0A370G062"/>
<dbReference type="SUPFAM" id="SSF53756">
    <property type="entry name" value="UDP-Glycosyltransferase/glycogen phosphorylase"/>
    <property type="match status" value="1"/>
</dbReference>
<dbReference type="EMBL" id="JABEQI010000008">
    <property type="protein sequence ID" value="MBB2187420.1"/>
    <property type="molecule type" value="Genomic_DNA"/>
</dbReference>
<dbReference type="GO" id="GO:0005886">
    <property type="term" value="C:plasma membrane"/>
    <property type="evidence" value="ECO:0007669"/>
    <property type="project" value="TreeGrafter"/>
</dbReference>
<evidence type="ECO:0000256" key="8">
    <source>
        <dbReference type="PIRSR" id="PIRSR639901-1"/>
    </source>
</evidence>
<dbReference type="Gene3D" id="3.40.50.11720">
    <property type="entry name" value="3-Deoxy-D-manno-octulosonic-acid transferase, N-terminal domain"/>
    <property type="match status" value="1"/>
</dbReference>
<dbReference type="Proteomes" id="UP000254958">
    <property type="component" value="Unassembled WGS sequence"/>
</dbReference>
<evidence type="ECO:0000259" key="10">
    <source>
        <dbReference type="Pfam" id="PF04028"/>
    </source>
</evidence>
<feature type="active site" description="Proton acceptor" evidence="8">
    <location>
        <position position="291"/>
    </location>
</feature>
<reference evidence="12 15" key="2">
    <citation type="submission" date="2020-04" db="EMBL/GenBank/DDBJ databases">
        <title>Description of novel Gluconacetobacter.</title>
        <authorList>
            <person name="Sombolestani A."/>
        </authorList>
    </citation>
    <scope>NUCLEOTIDE SEQUENCE [LARGE SCALE GENOMIC DNA]</scope>
    <source>
        <strain evidence="12 15">LMG 1382</strain>
    </source>
</reference>
<dbReference type="InterPro" id="IPR007507">
    <property type="entry name" value="Glycos_transf_N"/>
</dbReference>
<dbReference type="UniPathway" id="UPA00958"/>
<comment type="pathway">
    <text evidence="2">Bacterial outer membrane biogenesis; LPS core biosynthesis.</text>
</comment>
<dbReference type="EC" id="2.4.99.12" evidence="3"/>
<evidence type="ECO:0000256" key="9">
    <source>
        <dbReference type="PIRSR" id="PIRSR639901-2"/>
    </source>
</evidence>
<feature type="domain" description="DUF374" evidence="10">
    <location>
        <begin position="76"/>
        <end position="146"/>
    </location>
</feature>
<keyword evidence="5 13" id="KW-0808">Transferase</keyword>
<name>A0A370G062_GLULI</name>
<gene>
    <name evidence="13" type="ORF">C7453_11053</name>
    <name evidence="12" type="ORF">HLH32_13740</name>
</gene>
<evidence type="ECO:0000256" key="5">
    <source>
        <dbReference type="ARBA" id="ARBA00022679"/>
    </source>
</evidence>
<dbReference type="PANTHER" id="PTHR42755:SF1">
    <property type="entry name" value="3-DEOXY-D-MANNO-OCTULOSONIC ACID TRANSFERASE, MITOCHONDRIAL-RELATED"/>
    <property type="match status" value="1"/>
</dbReference>
<dbReference type="EMBL" id="QQAW01000010">
    <property type="protein sequence ID" value="RDI36386.1"/>
    <property type="molecule type" value="Genomic_DNA"/>
</dbReference>
<keyword evidence="14" id="KW-1185">Reference proteome</keyword>
<evidence type="ECO:0000259" key="11">
    <source>
        <dbReference type="Pfam" id="PF04413"/>
    </source>
</evidence>
<comment type="caution">
    <text evidence="13">The sequence shown here is derived from an EMBL/GenBank/DDBJ whole genome shotgun (WGS) entry which is preliminary data.</text>
</comment>
<feature type="site" description="Transition state stabilizer" evidence="9">
    <location>
        <position position="366"/>
    </location>
</feature>
<dbReference type="PANTHER" id="PTHR42755">
    <property type="entry name" value="3-DEOXY-MANNO-OCTULOSONATE CYTIDYLYLTRANSFERASE"/>
    <property type="match status" value="1"/>
</dbReference>
<accession>A0A370G062</accession>
<dbReference type="Gene3D" id="3.40.50.2000">
    <property type="entry name" value="Glycogen Phosphorylase B"/>
    <property type="match status" value="1"/>
</dbReference>
<dbReference type="GO" id="GO:0009244">
    <property type="term" value="P:lipopolysaccharide core region biosynthetic process"/>
    <property type="evidence" value="ECO:0007669"/>
    <property type="project" value="UniProtKB-UniPathway"/>
</dbReference>
<evidence type="ECO:0000256" key="1">
    <source>
        <dbReference type="ARBA" id="ARBA00003394"/>
    </source>
</evidence>
<comment type="function">
    <text evidence="1">Involved in lipopolysaccharide (LPS) biosynthesis. Catalyzes the transfer of 3-deoxy-D-manno-octulosonate (Kdo) residue(s) from CMP-Kdo to lipid IV(A), the tetraacyldisaccharide-1,4'-bisphosphate precursor of lipid A.</text>
</comment>
<dbReference type="InterPro" id="IPR039901">
    <property type="entry name" value="Kdotransferase"/>
</dbReference>
<organism evidence="13 14">
    <name type="scientific">Gluconacetobacter liquefaciens</name>
    <name type="common">Acetobacter liquefaciens</name>
    <dbReference type="NCBI Taxonomy" id="89584"/>
    <lineage>
        <taxon>Bacteria</taxon>
        <taxon>Pseudomonadati</taxon>
        <taxon>Pseudomonadota</taxon>
        <taxon>Alphaproteobacteria</taxon>
        <taxon>Acetobacterales</taxon>
        <taxon>Acetobacteraceae</taxon>
        <taxon>Gluconacetobacter</taxon>
    </lineage>
</organism>
<evidence type="ECO:0000313" key="15">
    <source>
        <dbReference type="Proteomes" id="UP000562982"/>
    </source>
</evidence>
<reference evidence="13 14" key="1">
    <citation type="submission" date="2018-07" db="EMBL/GenBank/DDBJ databases">
        <title>Genomic Encyclopedia of Type Strains, Phase IV (KMG-IV): sequencing the most valuable type-strain genomes for metagenomic binning, comparative biology and taxonomic classification.</title>
        <authorList>
            <person name="Goeker M."/>
        </authorList>
    </citation>
    <scope>NUCLEOTIDE SEQUENCE [LARGE SCALE GENOMIC DNA]</scope>
    <source>
        <strain evidence="13 14">DSM 5603</strain>
    </source>
</reference>
<feature type="domain" description="3-deoxy-D-manno-octulosonic-acid transferase N-terminal" evidence="11">
    <location>
        <begin position="265"/>
        <end position="443"/>
    </location>
</feature>
<evidence type="ECO:0000256" key="3">
    <source>
        <dbReference type="ARBA" id="ARBA00012621"/>
    </source>
</evidence>
<feature type="site" description="Transition state stabilizer" evidence="9">
    <location>
        <position position="442"/>
    </location>
</feature>
<evidence type="ECO:0000313" key="13">
    <source>
        <dbReference type="EMBL" id="RDI36386.1"/>
    </source>
</evidence>
<evidence type="ECO:0000313" key="14">
    <source>
        <dbReference type="Proteomes" id="UP000254958"/>
    </source>
</evidence>
<evidence type="ECO:0000256" key="2">
    <source>
        <dbReference type="ARBA" id="ARBA00004713"/>
    </source>
</evidence>
<dbReference type="RefSeq" id="WP_114728536.1">
    <property type="nucleotide sequence ID" value="NZ_JABEQI010000008.1"/>
</dbReference>
<dbReference type="Proteomes" id="UP000562982">
    <property type="component" value="Unassembled WGS sequence"/>
</dbReference>
<evidence type="ECO:0000256" key="6">
    <source>
        <dbReference type="ARBA" id="ARBA00031445"/>
    </source>
</evidence>